<dbReference type="InterPro" id="IPR050493">
    <property type="entry name" value="FAD-dep_Monooxygenase_BioMet"/>
</dbReference>
<feature type="domain" description="FAD-binding" evidence="4">
    <location>
        <begin position="276"/>
        <end position="341"/>
    </location>
</feature>
<dbReference type="Pfam" id="PF01494">
    <property type="entry name" value="FAD_binding_3"/>
    <property type="match status" value="2"/>
</dbReference>
<sequence length="408" mass="43017">MPKQRAIVIGGGIGGLTAAVALHRSGRQVTVLERAASLDPVGAGIALAPNAQRALDTVGLGDEIRSLAAWQGDGGLRDPAGRWLIRMNSDALAARFGGPVVLLHRATLIERLLSRLPDGTVRTGSPARLTDPGSATGRPARVAVPDGGTETEMEADIVVGADGIHSAVRRVLFPGHPGPRYSGLTTWRIVVTGVDGFDPHETWGPGRIWGSHLFKDGRAYAYAAAVAPEGEHADDERAELLRRYGDWHDPIPRLIAAATDGVLRHDVHHMIDPLPAFHRGRTVLVGDAAHAMAPSLGQGGNQAVEDAVVLAHHCAGGDLGAGLAAYTTDRLPRTARIVRRAARVFRLHSLTSLPAVTLRDGLMALTARLGPGAAVRAFDGIADWRPPHRTYAEPAPDGADGDGTRRLS</sequence>
<dbReference type="KEGG" id="sqz:FQU76_03480"/>
<keyword evidence="2" id="KW-0503">Monooxygenase</keyword>
<name>A0A5B8J5P8_9ACTN</name>
<dbReference type="GO" id="GO:0071949">
    <property type="term" value="F:FAD binding"/>
    <property type="evidence" value="ECO:0007669"/>
    <property type="project" value="InterPro"/>
</dbReference>
<dbReference type="PANTHER" id="PTHR13789:SF309">
    <property type="entry name" value="PUTATIVE (AFU_ORTHOLOGUE AFUA_6G14510)-RELATED"/>
    <property type="match status" value="1"/>
</dbReference>
<dbReference type="EMBL" id="CP042266">
    <property type="protein sequence ID" value="QDY75734.1"/>
    <property type="molecule type" value="Genomic_DNA"/>
</dbReference>
<dbReference type="PANTHER" id="PTHR13789">
    <property type="entry name" value="MONOOXYGENASE"/>
    <property type="match status" value="1"/>
</dbReference>
<dbReference type="AlphaFoldDB" id="A0A5B8J5P8"/>
<dbReference type="InterPro" id="IPR002938">
    <property type="entry name" value="FAD-bd"/>
</dbReference>
<evidence type="ECO:0000256" key="3">
    <source>
        <dbReference type="SAM" id="MobiDB-lite"/>
    </source>
</evidence>
<evidence type="ECO:0000259" key="4">
    <source>
        <dbReference type="Pfam" id="PF01494"/>
    </source>
</evidence>
<evidence type="ECO:0000313" key="5">
    <source>
        <dbReference type="EMBL" id="QDY75734.1"/>
    </source>
</evidence>
<proteinExistence type="predicted"/>
<dbReference type="PRINTS" id="PR00420">
    <property type="entry name" value="RNGMNOXGNASE"/>
</dbReference>
<keyword evidence="6" id="KW-1185">Reference proteome</keyword>
<accession>A0A5B8J5P8</accession>
<feature type="domain" description="FAD-binding" evidence="4">
    <location>
        <begin position="6"/>
        <end position="172"/>
    </location>
</feature>
<reference evidence="5 6" key="1">
    <citation type="submission" date="2019-07" db="EMBL/GenBank/DDBJ databases">
        <authorList>
            <person name="Zhu P."/>
        </authorList>
    </citation>
    <scope>NUCLEOTIDE SEQUENCE [LARGE SCALE GENOMIC DNA]</scope>
    <source>
        <strain evidence="5 6">SSL-25</strain>
    </source>
</reference>
<keyword evidence="1" id="KW-0560">Oxidoreductase</keyword>
<dbReference type="Proteomes" id="UP000320580">
    <property type="component" value="Chromosome"/>
</dbReference>
<evidence type="ECO:0000256" key="2">
    <source>
        <dbReference type="ARBA" id="ARBA00023033"/>
    </source>
</evidence>
<dbReference type="Gene3D" id="3.50.50.60">
    <property type="entry name" value="FAD/NAD(P)-binding domain"/>
    <property type="match status" value="1"/>
</dbReference>
<dbReference type="GO" id="GO:0004497">
    <property type="term" value="F:monooxygenase activity"/>
    <property type="evidence" value="ECO:0007669"/>
    <property type="project" value="UniProtKB-KW"/>
</dbReference>
<organism evidence="5 6">
    <name type="scientific">Streptomyces qinzhouensis</name>
    <dbReference type="NCBI Taxonomy" id="2599401"/>
    <lineage>
        <taxon>Bacteria</taxon>
        <taxon>Bacillati</taxon>
        <taxon>Actinomycetota</taxon>
        <taxon>Actinomycetes</taxon>
        <taxon>Kitasatosporales</taxon>
        <taxon>Streptomycetaceae</taxon>
        <taxon>Streptomyces</taxon>
    </lineage>
</organism>
<dbReference type="InterPro" id="IPR036188">
    <property type="entry name" value="FAD/NAD-bd_sf"/>
</dbReference>
<dbReference type="OrthoDB" id="4568714at2"/>
<evidence type="ECO:0000256" key="1">
    <source>
        <dbReference type="ARBA" id="ARBA00023002"/>
    </source>
</evidence>
<feature type="region of interest" description="Disordered" evidence="3">
    <location>
        <begin position="386"/>
        <end position="408"/>
    </location>
</feature>
<dbReference type="SUPFAM" id="SSF51905">
    <property type="entry name" value="FAD/NAD(P)-binding domain"/>
    <property type="match status" value="1"/>
</dbReference>
<protein>
    <submittedName>
        <fullName evidence="5">FAD-binding protein</fullName>
    </submittedName>
</protein>
<gene>
    <name evidence="5" type="ORF">FQU76_03480</name>
</gene>
<dbReference type="RefSeq" id="WP_146479044.1">
    <property type="nucleotide sequence ID" value="NZ_CP042266.1"/>
</dbReference>
<evidence type="ECO:0000313" key="6">
    <source>
        <dbReference type="Proteomes" id="UP000320580"/>
    </source>
</evidence>